<proteinExistence type="predicted"/>
<dbReference type="Proteomes" id="UP001055811">
    <property type="component" value="Linkage Group LG06"/>
</dbReference>
<evidence type="ECO:0000313" key="1">
    <source>
        <dbReference type="EMBL" id="KAI3722499.1"/>
    </source>
</evidence>
<accession>A0ACB9BKT8</accession>
<evidence type="ECO:0000313" key="2">
    <source>
        <dbReference type="Proteomes" id="UP001055811"/>
    </source>
</evidence>
<protein>
    <submittedName>
        <fullName evidence="1">Uncharacterized protein</fullName>
    </submittedName>
</protein>
<comment type="caution">
    <text evidence="1">The sequence shown here is derived from an EMBL/GenBank/DDBJ whole genome shotgun (WGS) entry which is preliminary data.</text>
</comment>
<dbReference type="EMBL" id="CM042014">
    <property type="protein sequence ID" value="KAI3722499.1"/>
    <property type="molecule type" value="Genomic_DNA"/>
</dbReference>
<sequence>MFKKEISKWVDISKFKIRLKQNPKVSQPSDTSHYVQTLALNPNLGLKNRQIFMFTLSSTIKNREPLLGDITSSN</sequence>
<reference evidence="2" key="1">
    <citation type="journal article" date="2022" name="Mol. Ecol. Resour.">
        <title>The genomes of chicory, endive, great burdock and yacon provide insights into Asteraceae palaeo-polyploidization history and plant inulin production.</title>
        <authorList>
            <person name="Fan W."/>
            <person name="Wang S."/>
            <person name="Wang H."/>
            <person name="Wang A."/>
            <person name="Jiang F."/>
            <person name="Liu H."/>
            <person name="Zhao H."/>
            <person name="Xu D."/>
            <person name="Zhang Y."/>
        </authorList>
    </citation>
    <scope>NUCLEOTIDE SEQUENCE [LARGE SCALE GENOMIC DNA]</scope>
    <source>
        <strain evidence="2">cv. Punajuju</strain>
    </source>
</reference>
<keyword evidence="2" id="KW-1185">Reference proteome</keyword>
<gene>
    <name evidence="1" type="ORF">L2E82_33538</name>
</gene>
<reference evidence="1 2" key="2">
    <citation type="journal article" date="2022" name="Mol. Ecol. Resour.">
        <title>The genomes of chicory, endive, great burdock and yacon provide insights into Asteraceae paleo-polyploidization history and plant inulin production.</title>
        <authorList>
            <person name="Fan W."/>
            <person name="Wang S."/>
            <person name="Wang H."/>
            <person name="Wang A."/>
            <person name="Jiang F."/>
            <person name="Liu H."/>
            <person name="Zhao H."/>
            <person name="Xu D."/>
            <person name="Zhang Y."/>
        </authorList>
    </citation>
    <scope>NUCLEOTIDE SEQUENCE [LARGE SCALE GENOMIC DNA]</scope>
    <source>
        <strain evidence="2">cv. Punajuju</strain>
        <tissue evidence="1">Leaves</tissue>
    </source>
</reference>
<organism evidence="1 2">
    <name type="scientific">Cichorium intybus</name>
    <name type="common">Chicory</name>
    <dbReference type="NCBI Taxonomy" id="13427"/>
    <lineage>
        <taxon>Eukaryota</taxon>
        <taxon>Viridiplantae</taxon>
        <taxon>Streptophyta</taxon>
        <taxon>Embryophyta</taxon>
        <taxon>Tracheophyta</taxon>
        <taxon>Spermatophyta</taxon>
        <taxon>Magnoliopsida</taxon>
        <taxon>eudicotyledons</taxon>
        <taxon>Gunneridae</taxon>
        <taxon>Pentapetalae</taxon>
        <taxon>asterids</taxon>
        <taxon>campanulids</taxon>
        <taxon>Asterales</taxon>
        <taxon>Asteraceae</taxon>
        <taxon>Cichorioideae</taxon>
        <taxon>Cichorieae</taxon>
        <taxon>Cichoriinae</taxon>
        <taxon>Cichorium</taxon>
    </lineage>
</organism>
<name>A0ACB9BKT8_CICIN</name>